<evidence type="ECO:0000256" key="1">
    <source>
        <dbReference type="SAM" id="MobiDB-lite"/>
    </source>
</evidence>
<dbReference type="Proteomes" id="UP000267516">
    <property type="component" value="Segment"/>
</dbReference>
<sequence>MIYLSTSSQIPLNKSLHSPRDENSSAAENRGIIHTFFENDEEMGLTIILLLKNFLWHTSTTFKVPYDIFFISLETLRRFTPRPKSKSVPTIRSNS</sequence>
<name>A0A2D3I5L0_9VIRU</name>
<accession>A0A2D3I5L0</accession>
<proteinExistence type="predicted"/>
<dbReference type="EMBL" id="MF768985">
    <property type="protein sequence ID" value="ATU83691.1"/>
    <property type="molecule type" value="Genomic_DNA"/>
</dbReference>
<evidence type="ECO:0000313" key="2">
    <source>
        <dbReference type="EMBL" id="ATU83691.1"/>
    </source>
</evidence>
<feature type="compositionally biased region" description="Polar residues" evidence="1">
    <location>
        <begin position="1"/>
        <end position="16"/>
    </location>
</feature>
<organism evidence="2">
    <name type="scientific">White spot syndrome virus</name>
    <dbReference type="NCBI Taxonomy" id="342409"/>
    <lineage>
        <taxon>Viruses</taxon>
        <taxon>Viruses incertae sedis</taxon>
        <taxon>Naldaviricetes</taxon>
        <taxon>Nimaviridae</taxon>
        <taxon>Whispovirus</taxon>
    </lineage>
</organism>
<protein>
    <submittedName>
        <fullName evidence="2">ORF1050</fullName>
    </submittedName>
</protein>
<feature type="region of interest" description="Disordered" evidence="1">
    <location>
        <begin position="1"/>
        <end position="26"/>
    </location>
</feature>
<reference evidence="2" key="1">
    <citation type="journal article" date="2018" name="Aquaculture">
        <title>Complete genome sequence of a white spot syndrome virus associated with a disease incursion in Australia.</title>
        <authorList>
            <person name="Oakey J."/>
            <person name="Smith C.S."/>
        </authorList>
    </citation>
    <scope>NUCLEOTIDE SEQUENCE [LARGE SCALE GENOMIC DNA]</scope>
    <source>
        <strain evidence="2">WSSV-AU</strain>
    </source>
</reference>